<accession>A0A1I3PTQ9</accession>
<dbReference type="PANTHER" id="PTHR36174:SF1">
    <property type="entry name" value="LIPID II:GLYCINE GLYCYLTRANSFERASE"/>
    <property type="match status" value="1"/>
</dbReference>
<dbReference type="GO" id="GO:0071555">
    <property type="term" value="P:cell wall organization"/>
    <property type="evidence" value="ECO:0007669"/>
    <property type="project" value="UniProtKB-KW"/>
</dbReference>
<keyword evidence="9" id="KW-1185">Reference proteome</keyword>
<evidence type="ECO:0000256" key="5">
    <source>
        <dbReference type="ARBA" id="ARBA00023315"/>
    </source>
</evidence>
<feature type="domain" description="BioF2-like acetyltransferase" evidence="7">
    <location>
        <begin position="149"/>
        <end position="283"/>
    </location>
</feature>
<evidence type="ECO:0000313" key="8">
    <source>
        <dbReference type="EMBL" id="SFJ24810.1"/>
    </source>
</evidence>
<name>A0A1I3PTQ9_9BACT</name>
<dbReference type="GO" id="GO:0008360">
    <property type="term" value="P:regulation of cell shape"/>
    <property type="evidence" value="ECO:0007669"/>
    <property type="project" value="UniProtKB-KW"/>
</dbReference>
<dbReference type="EMBL" id="FORX01000002">
    <property type="protein sequence ID" value="SFJ24810.1"/>
    <property type="molecule type" value="Genomic_DNA"/>
</dbReference>
<keyword evidence="3" id="KW-0133">Cell shape</keyword>
<dbReference type="STRING" id="52560.SAMN04488082_102110"/>
<organism evidence="8 9">
    <name type="scientific">Desulfomicrobium apsheronum</name>
    <dbReference type="NCBI Taxonomy" id="52560"/>
    <lineage>
        <taxon>Bacteria</taxon>
        <taxon>Pseudomonadati</taxon>
        <taxon>Thermodesulfobacteriota</taxon>
        <taxon>Desulfovibrionia</taxon>
        <taxon>Desulfovibrionales</taxon>
        <taxon>Desulfomicrobiaceae</taxon>
        <taxon>Desulfomicrobium</taxon>
    </lineage>
</organism>
<dbReference type="InterPro" id="IPR050644">
    <property type="entry name" value="PG_Glycine_Bridge_Synth"/>
</dbReference>
<evidence type="ECO:0000256" key="3">
    <source>
        <dbReference type="ARBA" id="ARBA00022960"/>
    </source>
</evidence>
<sequence>MSVRTETFQGAAADWDRFVESMPCAAGYYNHAWRAILERSFGHETYFLAARTNGAISGVLPLVHMRGVFGNFLVSLPFVTYGGLLCRDQASSQALLEAAGELRSRLKARHVELRHTQTVNPDLPARRHKVAMVLALAQSEEAMWTGFNAKVRNQIRKAQKAGLETVWGEEELLDDFYTVFVRNMRDLGTPVYARSFFANILAGLPGVTRIVLIRRQGEPIAAGLLYWHGETLEIPWASSIRDYNSLCPNNLMYWEAIRHGLRLGLRRFDLGRSSLCSGTFKFKEQWGARPEILQWHYLLSSGAKLPNLSNSNPRFSMAISLWRRLPLAMTRTLGPLIVRDIP</sequence>
<dbReference type="PROSITE" id="PS51191">
    <property type="entry name" value="FEMABX"/>
    <property type="match status" value="1"/>
</dbReference>
<dbReference type="NCBIfam" id="TIGR03019">
    <property type="entry name" value="pepcterm_femAB"/>
    <property type="match status" value="1"/>
</dbReference>
<evidence type="ECO:0000256" key="2">
    <source>
        <dbReference type="ARBA" id="ARBA00022679"/>
    </source>
</evidence>
<evidence type="ECO:0000313" key="9">
    <source>
        <dbReference type="Proteomes" id="UP000198635"/>
    </source>
</evidence>
<dbReference type="GO" id="GO:0016755">
    <property type="term" value="F:aminoacyltransferase activity"/>
    <property type="evidence" value="ECO:0007669"/>
    <property type="project" value="InterPro"/>
</dbReference>
<evidence type="ECO:0000259" key="7">
    <source>
        <dbReference type="Pfam" id="PF13480"/>
    </source>
</evidence>
<dbReference type="SUPFAM" id="SSF55729">
    <property type="entry name" value="Acyl-CoA N-acyltransferases (Nat)"/>
    <property type="match status" value="1"/>
</dbReference>
<gene>
    <name evidence="8" type="ORF">SAMN04488082_102110</name>
</gene>
<protein>
    <submittedName>
        <fullName evidence="8">FemAB-related protein, PEP-CTERM system-associated</fullName>
    </submittedName>
</protein>
<reference evidence="9" key="1">
    <citation type="submission" date="2016-10" db="EMBL/GenBank/DDBJ databases">
        <authorList>
            <person name="Varghese N."/>
            <person name="Submissions S."/>
        </authorList>
    </citation>
    <scope>NUCLEOTIDE SEQUENCE [LARGE SCALE GENOMIC DNA]</scope>
    <source>
        <strain evidence="9">DSM 5918</strain>
    </source>
</reference>
<keyword evidence="6" id="KW-0961">Cell wall biogenesis/degradation</keyword>
<keyword evidence="5" id="KW-0012">Acyltransferase</keyword>
<dbReference type="InterPro" id="IPR017469">
    <property type="entry name" value="PEP-CTERM_FemAB-rel"/>
</dbReference>
<evidence type="ECO:0000256" key="4">
    <source>
        <dbReference type="ARBA" id="ARBA00022984"/>
    </source>
</evidence>
<keyword evidence="4" id="KW-0573">Peptidoglycan synthesis</keyword>
<dbReference type="OrthoDB" id="9773932at2"/>
<evidence type="ECO:0000256" key="6">
    <source>
        <dbReference type="ARBA" id="ARBA00023316"/>
    </source>
</evidence>
<dbReference type="RefSeq" id="WP_092372592.1">
    <property type="nucleotide sequence ID" value="NZ_FORX01000002.1"/>
</dbReference>
<dbReference type="AlphaFoldDB" id="A0A1I3PTQ9"/>
<comment type="similarity">
    <text evidence="1">Belongs to the FemABX family.</text>
</comment>
<dbReference type="Gene3D" id="3.40.630.30">
    <property type="match status" value="1"/>
</dbReference>
<dbReference type="InterPro" id="IPR016181">
    <property type="entry name" value="Acyl_CoA_acyltransferase"/>
</dbReference>
<dbReference type="InterPro" id="IPR038740">
    <property type="entry name" value="BioF2-like_GNAT_dom"/>
</dbReference>
<keyword evidence="2" id="KW-0808">Transferase</keyword>
<evidence type="ECO:0000256" key="1">
    <source>
        <dbReference type="ARBA" id="ARBA00009943"/>
    </source>
</evidence>
<dbReference type="InterPro" id="IPR003447">
    <property type="entry name" value="FEMABX"/>
</dbReference>
<dbReference type="PANTHER" id="PTHR36174">
    <property type="entry name" value="LIPID II:GLYCINE GLYCYLTRANSFERASE"/>
    <property type="match status" value="1"/>
</dbReference>
<dbReference type="Proteomes" id="UP000198635">
    <property type="component" value="Unassembled WGS sequence"/>
</dbReference>
<proteinExistence type="inferred from homology"/>
<dbReference type="Pfam" id="PF13480">
    <property type="entry name" value="Acetyltransf_6"/>
    <property type="match status" value="1"/>
</dbReference>
<dbReference type="GO" id="GO:0009252">
    <property type="term" value="P:peptidoglycan biosynthetic process"/>
    <property type="evidence" value="ECO:0007669"/>
    <property type="project" value="UniProtKB-KW"/>
</dbReference>